<protein>
    <submittedName>
        <fullName evidence="9">Wd40 repeat-like protein</fullName>
    </submittedName>
</protein>
<dbReference type="CDD" id="cd00200">
    <property type="entry name" value="WD40"/>
    <property type="match status" value="1"/>
</dbReference>
<reference evidence="9 10" key="1">
    <citation type="submission" date="2015-07" db="EMBL/GenBank/DDBJ databases">
        <title>Draft Genome Sequence of Malassezia furfur CBS1878 and Malassezia pachydermatis CBS1879.</title>
        <authorList>
            <person name="Triana S."/>
            <person name="Ohm R."/>
            <person name="Gonzalez A."/>
            <person name="DeCock H."/>
            <person name="Restrepo S."/>
            <person name="Celis A."/>
        </authorList>
    </citation>
    <scope>NUCLEOTIDE SEQUENCE [LARGE SCALE GENOMIC DNA]</scope>
    <source>
        <strain evidence="9 10">CBS 1879</strain>
    </source>
</reference>
<comment type="subcellular location">
    <subcellularLocation>
        <location evidence="1">Nucleus</location>
        <location evidence="1">Nucleolus</location>
    </subcellularLocation>
</comment>
<organism evidence="9 10">
    <name type="scientific">Malassezia pachydermatis</name>
    <dbReference type="NCBI Taxonomy" id="77020"/>
    <lineage>
        <taxon>Eukaryota</taxon>
        <taxon>Fungi</taxon>
        <taxon>Dikarya</taxon>
        <taxon>Basidiomycota</taxon>
        <taxon>Ustilaginomycotina</taxon>
        <taxon>Malasseziomycetes</taxon>
        <taxon>Malasseziales</taxon>
        <taxon>Malasseziaceae</taxon>
        <taxon>Malassezia</taxon>
    </lineage>
</organism>
<sequence length="554" mass="61059">MEYQPLRAPPTAKAAPSLRTQSESQYWRNQFQSPVFLKEFAPVTSIHFAPAAVSHDDVGTSGSSMAGSRGRFAVTTGTRVQIYSMRTSRAVKTITRFKDVARSAHFRSDARLLVAGEDTGAVQVFDTNSRTILRSFKGHQMPVHVSKFSPEVTQILTTSDDRTVRLWDMPEQKELRRFESHLDYVRAGTVSPENPNIILSGSYDSTVRLWDLRMSENGGEAMCMEHGAPVEDVLIYPTGGGSIAISAGGPMLRVWDLMSGGRCTHAISNHQKTITKLALSVDSGAGFTSESSEGGMRLLSGGLDHLVKVYDPAQDYRVTHTMRYPAPILSLAVSPDESHIAVGMSDGTLCIRKRELKASEIESRERRRAAFRTGAYQHFVDGGEGTNGPTRASAATRVDELTVESTRRKRLKRYDQLLKAFRYRDALDASLQQGVPASVTFALIMELIRRSPSGQADGLRRAISGRDDVTLEPLLRFLLRHVTNPQFTSLVCDTLNMVIDTYASVLGQSPIIDDLFGRIWAKLAEEMRLQTQLFQVNGALEMVLARSALGAAST</sequence>
<feature type="repeat" description="WD" evidence="6">
    <location>
        <begin position="178"/>
        <end position="213"/>
    </location>
</feature>
<proteinExistence type="predicted"/>
<dbReference type="Pfam" id="PF00400">
    <property type="entry name" value="WD40"/>
    <property type="match status" value="4"/>
</dbReference>
<evidence type="ECO:0000256" key="6">
    <source>
        <dbReference type="PROSITE-ProRule" id="PRU00221"/>
    </source>
</evidence>
<dbReference type="SMART" id="SM00320">
    <property type="entry name" value="WD40"/>
    <property type="match status" value="6"/>
</dbReference>
<dbReference type="RefSeq" id="XP_017992604.1">
    <property type="nucleotide sequence ID" value="XM_018135238.1"/>
</dbReference>
<dbReference type="PANTHER" id="PTHR19924">
    <property type="entry name" value="UTP15 U3 SMALL NUCLEOLAR RNA-ASSOCIATED PROTEIN 15 FAMILY MEMBER"/>
    <property type="match status" value="1"/>
</dbReference>
<dbReference type="VEuPathDB" id="FungiDB:Malapachy_0724"/>
<dbReference type="STRING" id="77020.A0A0N0RSE0"/>
<comment type="caution">
    <text evidence="9">The sequence shown here is derived from an EMBL/GenBank/DDBJ whole genome shotgun (WGS) entry which is preliminary data.</text>
</comment>
<dbReference type="Pfam" id="PF09384">
    <property type="entry name" value="UTP15_C"/>
    <property type="match status" value="1"/>
</dbReference>
<evidence type="ECO:0000259" key="8">
    <source>
        <dbReference type="Pfam" id="PF09384"/>
    </source>
</evidence>
<feature type="region of interest" description="Disordered" evidence="7">
    <location>
        <begin position="1"/>
        <end position="20"/>
    </location>
</feature>
<dbReference type="GO" id="GO:0045943">
    <property type="term" value="P:positive regulation of transcription by RNA polymerase I"/>
    <property type="evidence" value="ECO:0007669"/>
    <property type="project" value="TreeGrafter"/>
</dbReference>
<dbReference type="InterPro" id="IPR020472">
    <property type="entry name" value="WD40_PAC1"/>
</dbReference>
<dbReference type="PRINTS" id="PR00320">
    <property type="entry name" value="GPROTEINBRPT"/>
</dbReference>
<dbReference type="InterPro" id="IPR015943">
    <property type="entry name" value="WD40/YVTN_repeat-like_dom_sf"/>
</dbReference>
<dbReference type="InterPro" id="IPR018983">
    <property type="entry name" value="U3_snoRNA-assocProt_15_C"/>
</dbReference>
<dbReference type="PANTHER" id="PTHR19924:SF26">
    <property type="entry name" value="U3 SMALL NUCLEOLAR RNA-ASSOCIATED PROTEIN 15 HOMOLOG"/>
    <property type="match status" value="1"/>
</dbReference>
<dbReference type="Gene3D" id="2.130.10.10">
    <property type="entry name" value="YVTN repeat-like/Quinoprotein amine dehydrogenase"/>
    <property type="match status" value="2"/>
</dbReference>
<dbReference type="EMBL" id="LGAV01000003">
    <property type="protein sequence ID" value="KOS14972.1"/>
    <property type="molecule type" value="Genomic_DNA"/>
</dbReference>
<dbReference type="PROSITE" id="PS00678">
    <property type="entry name" value="WD_REPEATS_1"/>
    <property type="match status" value="2"/>
</dbReference>
<dbReference type="GO" id="GO:0006364">
    <property type="term" value="P:rRNA processing"/>
    <property type="evidence" value="ECO:0007669"/>
    <property type="project" value="UniProtKB-KW"/>
</dbReference>
<keyword evidence="2" id="KW-0698">rRNA processing</keyword>
<evidence type="ECO:0000256" key="3">
    <source>
        <dbReference type="ARBA" id="ARBA00022574"/>
    </source>
</evidence>
<keyword evidence="4" id="KW-0677">Repeat</keyword>
<dbReference type="InterPro" id="IPR019775">
    <property type="entry name" value="WD40_repeat_CS"/>
</dbReference>
<dbReference type="InterPro" id="IPR001680">
    <property type="entry name" value="WD40_rpt"/>
</dbReference>
<dbReference type="Proteomes" id="UP000037751">
    <property type="component" value="Unassembled WGS sequence"/>
</dbReference>
<evidence type="ECO:0000256" key="2">
    <source>
        <dbReference type="ARBA" id="ARBA00022552"/>
    </source>
</evidence>
<evidence type="ECO:0000313" key="10">
    <source>
        <dbReference type="Proteomes" id="UP000037751"/>
    </source>
</evidence>
<feature type="domain" description="U3 small nucleolar RNA-associated protein 15 C-terminal" evidence="8">
    <location>
        <begin position="397"/>
        <end position="542"/>
    </location>
</feature>
<evidence type="ECO:0000313" key="9">
    <source>
        <dbReference type="EMBL" id="KOS14972.1"/>
    </source>
</evidence>
<evidence type="ECO:0000256" key="1">
    <source>
        <dbReference type="ARBA" id="ARBA00004604"/>
    </source>
</evidence>
<dbReference type="SUPFAM" id="SSF50978">
    <property type="entry name" value="WD40 repeat-like"/>
    <property type="match status" value="1"/>
</dbReference>
<dbReference type="OrthoDB" id="431715at2759"/>
<accession>A0A0N0RSE0</accession>
<evidence type="ECO:0000256" key="4">
    <source>
        <dbReference type="ARBA" id="ARBA00022737"/>
    </source>
</evidence>
<keyword evidence="5" id="KW-0539">Nucleus</keyword>
<dbReference type="InterPro" id="IPR036322">
    <property type="entry name" value="WD40_repeat_dom_sf"/>
</dbReference>
<dbReference type="PROSITE" id="PS50294">
    <property type="entry name" value="WD_REPEATS_REGION"/>
    <property type="match status" value="2"/>
</dbReference>
<dbReference type="AlphaFoldDB" id="A0A0N0RSE0"/>
<feature type="region of interest" description="Disordered" evidence="7">
    <location>
        <begin position="380"/>
        <end position="399"/>
    </location>
</feature>
<dbReference type="GeneID" id="28727113"/>
<gene>
    <name evidence="9" type="ORF">Malapachy_0724</name>
</gene>
<feature type="repeat" description="WD" evidence="6">
    <location>
        <begin position="136"/>
        <end position="177"/>
    </location>
</feature>
<keyword evidence="10" id="KW-1185">Reference proteome</keyword>
<dbReference type="GO" id="GO:0005730">
    <property type="term" value="C:nucleolus"/>
    <property type="evidence" value="ECO:0007669"/>
    <property type="project" value="UniProtKB-SubCell"/>
</dbReference>
<dbReference type="PROSITE" id="PS50082">
    <property type="entry name" value="WD_REPEATS_2"/>
    <property type="match status" value="2"/>
</dbReference>
<name>A0A0N0RSE0_9BASI</name>
<keyword evidence="3 6" id="KW-0853">WD repeat</keyword>
<evidence type="ECO:0000256" key="7">
    <source>
        <dbReference type="SAM" id="MobiDB-lite"/>
    </source>
</evidence>
<evidence type="ECO:0000256" key="5">
    <source>
        <dbReference type="ARBA" id="ARBA00023242"/>
    </source>
</evidence>